<dbReference type="Proteomes" id="UP000466794">
    <property type="component" value="Unassembled WGS sequence"/>
</dbReference>
<dbReference type="Gene3D" id="3.30.1540.10">
    <property type="entry name" value="formyl-coa transferase, domain 3"/>
    <property type="match status" value="1"/>
</dbReference>
<proteinExistence type="predicted"/>
<dbReference type="SUPFAM" id="SSF89796">
    <property type="entry name" value="CoA-transferase family III (CaiB/BaiF)"/>
    <property type="match status" value="1"/>
</dbReference>
<keyword evidence="2" id="KW-1185">Reference proteome</keyword>
<gene>
    <name evidence="1" type="ORF">GPX89_31150</name>
</gene>
<name>A0A7K1V4V2_9NOCA</name>
<dbReference type="Gene3D" id="3.40.50.10540">
    <property type="entry name" value="Crotonobetainyl-coa:carnitine coa-transferase, domain 1"/>
    <property type="match status" value="1"/>
</dbReference>
<accession>A0A7K1V4V2</accession>
<dbReference type="InterPro" id="IPR023606">
    <property type="entry name" value="CoA-Trfase_III_dom_1_sf"/>
</dbReference>
<dbReference type="InterPro" id="IPR003673">
    <property type="entry name" value="CoA-Trfase_fam_III"/>
</dbReference>
<sequence>MEVSMTRPLDGVEVVSLAVNLPGPLAAARLAELGATVTKVEPPAGDPLAAAAADWYGALVAAQTVVTLDIKQDADRGKLDELLETADLLITSMRPSALAKLGLAQPQERFPRLSLVEIVGHADDPEVPGHDLNYQAVHATLTPPHMPTVPVADMLGAERAVSTALAALVARSRTGVGQPYRVALEEAAERAGDAVRYRLMGPDAILGGAFPGYGIYECADGYVALGAVEPHFFMGALAVFGADGTHDAFRKAFADKTVAELEALAAAHDLPLNGVRTPSTGK</sequence>
<dbReference type="InterPro" id="IPR050509">
    <property type="entry name" value="CoA-transferase_III"/>
</dbReference>
<comment type="caution">
    <text evidence="1">The sequence shown here is derived from an EMBL/GenBank/DDBJ whole genome shotgun (WGS) entry which is preliminary data.</text>
</comment>
<organism evidence="1 2">
    <name type="scientific">Nocardia terrae</name>
    <dbReference type="NCBI Taxonomy" id="2675851"/>
    <lineage>
        <taxon>Bacteria</taxon>
        <taxon>Bacillati</taxon>
        <taxon>Actinomycetota</taxon>
        <taxon>Actinomycetes</taxon>
        <taxon>Mycobacteriales</taxon>
        <taxon>Nocardiaceae</taxon>
        <taxon>Nocardia</taxon>
    </lineage>
</organism>
<dbReference type="Pfam" id="PF02515">
    <property type="entry name" value="CoA_transf_3"/>
    <property type="match status" value="1"/>
</dbReference>
<dbReference type="AlphaFoldDB" id="A0A7K1V4V2"/>
<evidence type="ECO:0000313" key="1">
    <source>
        <dbReference type="EMBL" id="MVU81683.1"/>
    </source>
</evidence>
<reference evidence="1 2" key="1">
    <citation type="submission" date="2019-12" db="EMBL/GenBank/DDBJ databases">
        <title>Nocardia sp. nov. ET3-3 isolated from soil.</title>
        <authorList>
            <person name="Kanchanasin P."/>
            <person name="Tanasupawat S."/>
            <person name="Yuki M."/>
            <person name="Kudo T."/>
        </authorList>
    </citation>
    <scope>NUCLEOTIDE SEQUENCE [LARGE SCALE GENOMIC DNA]</scope>
    <source>
        <strain evidence="1 2">ET3-3</strain>
    </source>
</reference>
<dbReference type="EMBL" id="WRPP01000007">
    <property type="protein sequence ID" value="MVU81683.1"/>
    <property type="molecule type" value="Genomic_DNA"/>
</dbReference>
<dbReference type="InterPro" id="IPR044855">
    <property type="entry name" value="CoA-Trfase_III_dom3_sf"/>
</dbReference>
<dbReference type="PANTHER" id="PTHR48228">
    <property type="entry name" value="SUCCINYL-COA--D-CITRAMALATE COA-TRANSFERASE"/>
    <property type="match status" value="1"/>
</dbReference>
<keyword evidence="1" id="KW-0808">Transferase</keyword>
<dbReference type="PANTHER" id="PTHR48228:SF5">
    <property type="entry name" value="ALPHA-METHYLACYL-COA RACEMASE"/>
    <property type="match status" value="1"/>
</dbReference>
<dbReference type="GO" id="GO:0016740">
    <property type="term" value="F:transferase activity"/>
    <property type="evidence" value="ECO:0007669"/>
    <property type="project" value="UniProtKB-KW"/>
</dbReference>
<evidence type="ECO:0000313" key="2">
    <source>
        <dbReference type="Proteomes" id="UP000466794"/>
    </source>
</evidence>
<protein>
    <submittedName>
        <fullName evidence="1">CoA transferase</fullName>
    </submittedName>
</protein>